<dbReference type="Proteomes" id="UP000499080">
    <property type="component" value="Unassembled WGS sequence"/>
</dbReference>
<accession>A0A4Y2QHS6</accession>
<evidence type="ECO:0000313" key="1">
    <source>
        <dbReference type="EMBL" id="GBN62837.1"/>
    </source>
</evidence>
<dbReference type="OrthoDB" id="6510779at2759"/>
<reference evidence="1 2" key="1">
    <citation type="journal article" date="2019" name="Sci. Rep.">
        <title>Orb-weaving spider Araneus ventricosus genome elucidates the spidroin gene catalogue.</title>
        <authorList>
            <person name="Kono N."/>
            <person name="Nakamura H."/>
            <person name="Ohtoshi R."/>
            <person name="Moran D.A.P."/>
            <person name="Shinohara A."/>
            <person name="Yoshida Y."/>
            <person name="Fujiwara M."/>
            <person name="Mori M."/>
            <person name="Tomita M."/>
            <person name="Arakawa K."/>
        </authorList>
    </citation>
    <scope>NUCLEOTIDE SEQUENCE [LARGE SCALE GENOMIC DNA]</scope>
</reference>
<gene>
    <name evidence="1" type="ORF">AVEN_228705_1</name>
</gene>
<organism evidence="1 2">
    <name type="scientific">Araneus ventricosus</name>
    <name type="common">Orbweaver spider</name>
    <name type="synonym">Epeira ventricosa</name>
    <dbReference type="NCBI Taxonomy" id="182803"/>
    <lineage>
        <taxon>Eukaryota</taxon>
        <taxon>Metazoa</taxon>
        <taxon>Ecdysozoa</taxon>
        <taxon>Arthropoda</taxon>
        <taxon>Chelicerata</taxon>
        <taxon>Arachnida</taxon>
        <taxon>Araneae</taxon>
        <taxon>Araneomorphae</taxon>
        <taxon>Entelegynae</taxon>
        <taxon>Araneoidea</taxon>
        <taxon>Araneidae</taxon>
        <taxon>Araneus</taxon>
    </lineage>
</organism>
<name>A0A4Y2QHS6_ARAVE</name>
<evidence type="ECO:0008006" key="3">
    <source>
        <dbReference type="Google" id="ProtNLM"/>
    </source>
</evidence>
<comment type="caution">
    <text evidence="1">The sequence shown here is derived from an EMBL/GenBank/DDBJ whole genome shotgun (WGS) entry which is preliminary data.</text>
</comment>
<evidence type="ECO:0000313" key="2">
    <source>
        <dbReference type="Proteomes" id="UP000499080"/>
    </source>
</evidence>
<dbReference type="PANTHER" id="PTHR33198:SF20">
    <property type="entry name" value="RETROTRANSPOSON GAG DOMAIN-CONTAINING PROTEIN"/>
    <property type="match status" value="1"/>
</dbReference>
<sequence length="144" mass="16894">MAHNFLQMETFVPGDNPAEAWTDWRQKYELFETAVKYNKEDDATRIALLLSVIGKSSYKDYLTFEFPTLTNGQTRTVKDVLDKFEHYKPYRNVSLATFVFNSLLQKPGQNFDSFVTEIKLQADKCEFGAAYDRNIRSYYTRITR</sequence>
<protein>
    <recommendedName>
        <fullName evidence="3">Retrotransposon gag domain-containing protein</fullName>
    </recommendedName>
</protein>
<proteinExistence type="predicted"/>
<dbReference type="PANTHER" id="PTHR33198">
    <property type="entry name" value="ANK_REP_REGION DOMAIN-CONTAINING PROTEIN-RELATED"/>
    <property type="match status" value="1"/>
</dbReference>
<keyword evidence="2" id="KW-1185">Reference proteome</keyword>
<dbReference type="AlphaFoldDB" id="A0A4Y2QHS6"/>
<dbReference type="EMBL" id="BGPR01013921">
    <property type="protein sequence ID" value="GBN62837.1"/>
    <property type="molecule type" value="Genomic_DNA"/>
</dbReference>